<comment type="caution">
    <text evidence="2">The sequence shown here is derived from an EMBL/GenBank/DDBJ whole genome shotgun (WGS) entry which is preliminary data.</text>
</comment>
<sequence>MTRRELLTVAEFCKEFKISRSTLYDWLAKGLAPKCSKLPNGQLRFDRRDIDAWYDGCGVAA</sequence>
<feature type="domain" description="Helix-turn-helix" evidence="1">
    <location>
        <begin position="6"/>
        <end position="55"/>
    </location>
</feature>
<dbReference type="RefSeq" id="WP_306743690.1">
    <property type="nucleotide sequence ID" value="NZ_NSDM01000001.1"/>
</dbReference>
<keyword evidence="3" id="KW-1185">Reference proteome</keyword>
<reference evidence="2 3" key="1">
    <citation type="submission" date="2017-06" db="EMBL/GenBank/DDBJ databases">
        <title>Cultured bacterium strain Saccharothrix yanglingensis Hhs.015.</title>
        <authorList>
            <person name="Xia Y."/>
        </authorList>
    </citation>
    <scope>NUCLEOTIDE SEQUENCE [LARGE SCALE GENOMIC DNA]</scope>
    <source>
        <strain evidence="2 3">Hhs.015</strain>
    </source>
</reference>
<dbReference type="SUPFAM" id="SSF46955">
    <property type="entry name" value="Putative DNA-binding domain"/>
    <property type="match status" value="1"/>
</dbReference>
<proteinExistence type="predicted"/>
<accession>A0ABU0WRZ2</accession>
<name>A0ABU0WRZ2_9PSEU</name>
<dbReference type="Pfam" id="PF12728">
    <property type="entry name" value="HTH_17"/>
    <property type="match status" value="1"/>
</dbReference>
<protein>
    <submittedName>
        <fullName evidence="2">Excisionase</fullName>
    </submittedName>
</protein>
<gene>
    <name evidence="2" type="ORF">CKY47_01130</name>
</gene>
<dbReference type="Gene3D" id="1.10.1660.10">
    <property type="match status" value="1"/>
</dbReference>
<dbReference type="InterPro" id="IPR041657">
    <property type="entry name" value="HTH_17"/>
</dbReference>
<dbReference type="EMBL" id="NSDM01000001">
    <property type="protein sequence ID" value="MDQ2582608.1"/>
    <property type="molecule type" value="Genomic_DNA"/>
</dbReference>
<dbReference type="Proteomes" id="UP001225605">
    <property type="component" value="Unassembled WGS sequence"/>
</dbReference>
<evidence type="ECO:0000313" key="3">
    <source>
        <dbReference type="Proteomes" id="UP001225605"/>
    </source>
</evidence>
<organism evidence="2 3">
    <name type="scientific">Saccharothrix yanglingensis</name>
    <dbReference type="NCBI Taxonomy" id="659496"/>
    <lineage>
        <taxon>Bacteria</taxon>
        <taxon>Bacillati</taxon>
        <taxon>Actinomycetota</taxon>
        <taxon>Actinomycetes</taxon>
        <taxon>Pseudonocardiales</taxon>
        <taxon>Pseudonocardiaceae</taxon>
        <taxon>Saccharothrix</taxon>
    </lineage>
</organism>
<dbReference type="InterPro" id="IPR009061">
    <property type="entry name" value="DNA-bd_dom_put_sf"/>
</dbReference>
<evidence type="ECO:0000259" key="1">
    <source>
        <dbReference type="Pfam" id="PF12728"/>
    </source>
</evidence>
<evidence type="ECO:0000313" key="2">
    <source>
        <dbReference type="EMBL" id="MDQ2582608.1"/>
    </source>
</evidence>